<dbReference type="PRINTS" id="PR01038">
    <property type="entry name" value="TRNASYNTHARG"/>
</dbReference>
<dbReference type="Gene3D" id="3.30.1360.70">
    <property type="entry name" value="Arginyl tRNA synthetase N-terminal domain"/>
    <property type="match status" value="1"/>
</dbReference>
<dbReference type="Proteomes" id="UP000177383">
    <property type="component" value="Unassembled WGS sequence"/>
</dbReference>
<dbReference type="SUPFAM" id="SSF52374">
    <property type="entry name" value="Nucleotidylyl transferase"/>
    <property type="match status" value="1"/>
</dbReference>
<evidence type="ECO:0000256" key="10">
    <source>
        <dbReference type="RuleBase" id="RU363038"/>
    </source>
</evidence>
<dbReference type="EC" id="6.1.1.19" evidence="2 9"/>
<evidence type="ECO:0000256" key="2">
    <source>
        <dbReference type="ARBA" id="ARBA00012837"/>
    </source>
</evidence>
<dbReference type="InterPro" id="IPR001278">
    <property type="entry name" value="Arg-tRNA-ligase"/>
</dbReference>
<dbReference type="SUPFAM" id="SSF47323">
    <property type="entry name" value="Anticodon-binding domain of a subclass of class I aminoacyl-tRNA synthetases"/>
    <property type="match status" value="1"/>
</dbReference>
<dbReference type="InterPro" id="IPR009080">
    <property type="entry name" value="tRNAsynth_Ia_anticodon-bd"/>
</dbReference>
<dbReference type="GO" id="GO:0005524">
    <property type="term" value="F:ATP binding"/>
    <property type="evidence" value="ECO:0007669"/>
    <property type="project" value="UniProtKB-KW"/>
</dbReference>
<dbReference type="SMART" id="SM00836">
    <property type="entry name" value="DALR_1"/>
    <property type="match status" value="1"/>
</dbReference>
<comment type="catalytic activity">
    <reaction evidence="8">
        <text>tRNA(Arg) + L-arginine + ATP = L-arginyl-tRNA(Arg) + AMP + diphosphate</text>
        <dbReference type="Rhea" id="RHEA:20301"/>
        <dbReference type="Rhea" id="RHEA-COMP:9658"/>
        <dbReference type="Rhea" id="RHEA-COMP:9673"/>
        <dbReference type="ChEBI" id="CHEBI:30616"/>
        <dbReference type="ChEBI" id="CHEBI:32682"/>
        <dbReference type="ChEBI" id="CHEBI:33019"/>
        <dbReference type="ChEBI" id="CHEBI:78442"/>
        <dbReference type="ChEBI" id="CHEBI:78513"/>
        <dbReference type="ChEBI" id="CHEBI:456215"/>
        <dbReference type="EC" id="6.1.1.19"/>
    </reaction>
</comment>
<evidence type="ECO:0000256" key="7">
    <source>
        <dbReference type="ARBA" id="ARBA00023146"/>
    </source>
</evidence>
<dbReference type="SUPFAM" id="SSF55190">
    <property type="entry name" value="Arginyl-tRNA synthetase (ArgRS), N-terminal 'additional' domain"/>
    <property type="match status" value="1"/>
</dbReference>
<evidence type="ECO:0000259" key="11">
    <source>
        <dbReference type="SMART" id="SM00836"/>
    </source>
</evidence>
<dbReference type="STRING" id="1798375.A2773_05295"/>
<accession>A0A1F5ZNQ1</accession>
<dbReference type="GO" id="GO:0004814">
    <property type="term" value="F:arginine-tRNA ligase activity"/>
    <property type="evidence" value="ECO:0007669"/>
    <property type="project" value="UniProtKB-UniRule"/>
</dbReference>
<dbReference type="InterPro" id="IPR014729">
    <property type="entry name" value="Rossmann-like_a/b/a_fold"/>
</dbReference>
<dbReference type="Gene3D" id="1.10.730.10">
    <property type="entry name" value="Isoleucyl-tRNA Synthetase, Domain 1"/>
    <property type="match status" value="1"/>
</dbReference>
<evidence type="ECO:0000256" key="6">
    <source>
        <dbReference type="ARBA" id="ARBA00022917"/>
    </source>
</evidence>
<dbReference type="SMART" id="SM01016">
    <property type="entry name" value="Arg_tRNA_synt_N"/>
    <property type="match status" value="1"/>
</dbReference>
<keyword evidence="5 10" id="KW-0067">ATP-binding</keyword>
<dbReference type="InterPro" id="IPR008909">
    <property type="entry name" value="DALR_anticod-bd"/>
</dbReference>
<name>A0A1F5ZNQ1_9BACT</name>
<evidence type="ECO:0000256" key="1">
    <source>
        <dbReference type="ARBA" id="ARBA00005594"/>
    </source>
</evidence>
<dbReference type="PANTHER" id="PTHR11956:SF5">
    <property type="entry name" value="ARGININE--TRNA LIGASE, CYTOPLASMIC"/>
    <property type="match status" value="1"/>
</dbReference>
<evidence type="ECO:0000256" key="9">
    <source>
        <dbReference type="NCBIfam" id="TIGR00456"/>
    </source>
</evidence>
<evidence type="ECO:0000256" key="5">
    <source>
        <dbReference type="ARBA" id="ARBA00022840"/>
    </source>
</evidence>
<reference evidence="13 14" key="1">
    <citation type="journal article" date="2016" name="Nat. Commun.">
        <title>Thousands of microbial genomes shed light on interconnected biogeochemical processes in an aquifer system.</title>
        <authorList>
            <person name="Anantharaman K."/>
            <person name="Brown C.T."/>
            <person name="Hug L.A."/>
            <person name="Sharon I."/>
            <person name="Castelle C.J."/>
            <person name="Probst A.J."/>
            <person name="Thomas B.C."/>
            <person name="Singh A."/>
            <person name="Wilkins M.J."/>
            <person name="Karaoz U."/>
            <person name="Brodie E.L."/>
            <person name="Williams K.H."/>
            <person name="Hubbard S.S."/>
            <person name="Banfield J.F."/>
        </authorList>
    </citation>
    <scope>NUCLEOTIDE SEQUENCE [LARGE SCALE GENOMIC DNA]</scope>
</reference>
<evidence type="ECO:0000256" key="3">
    <source>
        <dbReference type="ARBA" id="ARBA00022598"/>
    </source>
</evidence>
<dbReference type="InterPro" id="IPR036695">
    <property type="entry name" value="Arg-tRNA-synth_N_sf"/>
</dbReference>
<dbReference type="GO" id="GO:0005737">
    <property type="term" value="C:cytoplasm"/>
    <property type="evidence" value="ECO:0007669"/>
    <property type="project" value="UniProtKB-UniRule"/>
</dbReference>
<proteinExistence type="inferred from homology"/>
<dbReference type="NCBIfam" id="TIGR00456">
    <property type="entry name" value="argS"/>
    <property type="match status" value="1"/>
</dbReference>
<comment type="similarity">
    <text evidence="1 10">Belongs to the class-I aminoacyl-tRNA synthetase family.</text>
</comment>
<dbReference type="Pfam" id="PF03485">
    <property type="entry name" value="Arg_tRNA_synt_N"/>
    <property type="match status" value="1"/>
</dbReference>
<protein>
    <recommendedName>
        <fullName evidence="2 9">Arginine--tRNA ligase</fullName>
        <ecNumber evidence="2 9">6.1.1.19</ecNumber>
    </recommendedName>
</protein>
<dbReference type="AlphaFoldDB" id="A0A1F5ZNQ1"/>
<dbReference type="Pfam" id="PF05746">
    <property type="entry name" value="DALR_1"/>
    <property type="match status" value="1"/>
</dbReference>
<gene>
    <name evidence="13" type="ORF">A2773_05295</name>
</gene>
<dbReference type="Gene3D" id="3.40.50.620">
    <property type="entry name" value="HUPs"/>
    <property type="match status" value="1"/>
</dbReference>
<organism evidence="13 14">
    <name type="scientific">Candidatus Gottesmanbacteria bacterium RIFCSPHIGHO2_01_FULL_39_10</name>
    <dbReference type="NCBI Taxonomy" id="1798375"/>
    <lineage>
        <taxon>Bacteria</taxon>
        <taxon>Candidatus Gottesmaniibacteriota</taxon>
    </lineage>
</organism>
<comment type="caution">
    <text evidence="13">The sequence shown here is derived from an EMBL/GenBank/DDBJ whole genome shotgun (WGS) entry which is preliminary data.</text>
</comment>
<dbReference type="GO" id="GO:0006420">
    <property type="term" value="P:arginyl-tRNA aminoacylation"/>
    <property type="evidence" value="ECO:0007669"/>
    <property type="project" value="UniProtKB-UniRule"/>
</dbReference>
<keyword evidence="6 10" id="KW-0648">Protein biosynthesis</keyword>
<sequence length="698" mass="79762">MNDIKTKIQKPAKKVVVARKEERSPRDFWQENKEAVTYKIRNFVLAQVLAELGELEGKISIKDITLDRPVAEKFGDYTTNIALILAGRLKMKPREVAERIAGKINVSLGRRDDNNDNSQISRVGEIGAIVDKVEVAGPGFINVWLQSSFLSTQLQRVLMNKNGVVTTYLAGKKIAVEYTDPNPFKEFHLGHLYSNVIGESISRLFEANGAVVWRGDFYGDVGMHVSKSVWGVMEKMNKEDKSLEDIEKLSLEERQKFLGEGYALGVRQFEENKEVAEEIKDINYLIYIAGQDLLQKTKGWKPIIDYRQYVKGREEKLPEVAKVYEAGLKWSLDYFESIYKILGTKFDGYYPESWVGEYGMKIVEKGLEKGILDKDYRTIIFKGEKFGLHTRVFVNQLGLPTYETKDLGLAYAKYKDFQYDLSLNIFGKEIDEYYKVVQKALELIEPDLGKKAFHIAHGMVKLPEGKMSSRTGNVITFKWLLEEVKNETRKLMKDSDLALEEKDRVASVVGLGAVRYALLKTNIGEDVVFDFGKSISFEGDSGPYLQYTYARAKSVLRKSKIIRQLADQKSKLEEERYHNILKDYQSISDEEKAVLRSIPRFAEVVEEAGRNFAPNIVANYLFDLAQKYNLFYNKHSILKPIVKLLNGQIVNKNKAIEQYSNESIKQSVILFRLALTEGTANIIKQGLYLLGIETVERM</sequence>
<dbReference type="EMBL" id="MFJE01000024">
    <property type="protein sequence ID" value="OGG14136.1"/>
    <property type="molecule type" value="Genomic_DNA"/>
</dbReference>
<feature type="domain" description="Arginyl tRNA synthetase N-terminal" evidence="12">
    <location>
        <begin position="42"/>
        <end position="145"/>
    </location>
</feature>
<feature type="domain" description="DALR anticodon binding" evidence="11">
    <location>
        <begin position="545"/>
        <end position="698"/>
    </location>
</feature>
<dbReference type="Pfam" id="PF00750">
    <property type="entry name" value="tRNA-synt_1d"/>
    <property type="match status" value="1"/>
</dbReference>
<evidence type="ECO:0000313" key="14">
    <source>
        <dbReference type="Proteomes" id="UP000177383"/>
    </source>
</evidence>
<evidence type="ECO:0000259" key="12">
    <source>
        <dbReference type="SMART" id="SM01016"/>
    </source>
</evidence>
<evidence type="ECO:0000256" key="8">
    <source>
        <dbReference type="ARBA" id="ARBA00049339"/>
    </source>
</evidence>
<keyword evidence="4 10" id="KW-0547">Nucleotide-binding</keyword>
<dbReference type="PANTHER" id="PTHR11956">
    <property type="entry name" value="ARGINYL-TRNA SYNTHETASE"/>
    <property type="match status" value="1"/>
</dbReference>
<dbReference type="InterPro" id="IPR005148">
    <property type="entry name" value="Arg-tRNA-synth_N"/>
</dbReference>
<keyword evidence="3 10" id="KW-0436">Ligase</keyword>
<keyword evidence="7 10" id="KW-0030">Aminoacyl-tRNA synthetase</keyword>
<dbReference type="InterPro" id="IPR035684">
    <property type="entry name" value="ArgRS_core"/>
</dbReference>
<evidence type="ECO:0000256" key="4">
    <source>
        <dbReference type="ARBA" id="ARBA00022741"/>
    </source>
</evidence>
<evidence type="ECO:0000313" key="13">
    <source>
        <dbReference type="EMBL" id="OGG14136.1"/>
    </source>
</evidence>